<feature type="binding site" evidence="10">
    <location>
        <position position="122"/>
    </location>
    <ligand>
        <name>ATP</name>
        <dbReference type="ChEBI" id="CHEBI:30616"/>
    </ligand>
</feature>
<evidence type="ECO:0000256" key="7">
    <source>
        <dbReference type="ARBA" id="ARBA00023267"/>
    </source>
</evidence>
<dbReference type="SUPFAM" id="SSF56059">
    <property type="entry name" value="Glutathione synthetase ATP-binding domain-like"/>
    <property type="match status" value="1"/>
</dbReference>
<feature type="binding site" evidence="11">
    <location>
        <position position="742"/>
    </location>
    <ligand>
        <name>Mn(2+)</name>
        <dbReference type="ChEBI" id="CHEBI:29035"/>
    </ligand>
</feature>
<dbReference type="Proteomes" id="UP000030401">
    <property type="component" value="Unassembled WGS sequence"/>
</dbReference>
<dbReference type="Gene3D" id="3.30.470.20">
    <property type="entry name" value="ATP-grasp fold, B domain"/>
    <property type="match status" value="1"/>
</dbReference>
<dbReference type="PANTHER" id="PTHR43778">
    <property type="entry name" value="PYRUVATE CARBOXYLASE"/>
    <property type="match status" value="1"/>
</dbReference>
<dbReference type="GO" id="GO:0004736">
    <property type="term" value="F:pyruvate carboxylase activity"/>
    <property type="evidence" value="ECO:0007669"/>
    <property type="project" value="UniProtKB-EC"/>
</dbReference>
<evidence type="ECO:0000259" key="15">
    <source>
        <dbReference type="PROSITE" id="PS50979"/>
    </source>
</evidence>
<dbReference type="Gene3D" id="2.40.50.100">
    <property type="match status" value="1"/>
</dbReference>
<evidence type="ECO:0000256" key="5">
    <source>
        <dbReference type="ARBA" id="ARBA00022741"/>
    </source>
</evidence>
<dbReference type="Pfam" id="PF00289">
    <property type="entry name" value="Biotin_carb_N"/>
    <property type="match status" value="1"/>
</dbReference>
<dbReference type="Pfam" id="PF02785">
    <property type="entry name" value="Biotin_carb_C"/>
    <property type="match status" value="1"/>
</dbReference>
<dbReference type="AlphaFoldDB" id="A0A0A5GBK9"/>
<comment type="cofactor">
    <cofactor evidence="1 8">
        <name>biotin</name>
        <dbReference type="ChEBI" id="CHEBI:57586"/>
    </cofactor>
</comment>
<dbReference type="InterPro" id="IPR011761">
    <property type="entry name" value="ATP-grasp"/>
</dbReference>
<feature type="binding site" evidence="10">
    <location>
        <position position="877"/>
    </location>
    <ligand>
        <name>substrate</name>
    </ligand>
</feature>
<dbReference type="PROSITE" id="PS00866">
    <property type="entry name" value="CPSASE_1"/>
    <property type="match status" value="1"/>
</dbReference>
<feature type="domain" description="Biotin carboxylation" evidence="15">
    <location>
        <begin position="6"/>
        <end position="458"/>
    </location>
</feature>
<dbReference type="Pfam" id="PF00682">
    <property type="entry name" value="HMGL-like"/>
    <property type="match status" value="1"/>
</dbReference>
<dbReference type="InterPro" id="IPR005481">
    <property type="entry name" value="BC-like_N"/>
</dbReference>
<dbReference type="PROSITE" id="PS50975">
    <property type="entry name" value="ATP_GRASP"/>
    <property type="match status" value="1"/>
</dbReference>
<evidence type="ECO:0000256" key="4">
    <source>
        <dbReference type="ARBA" id="ARBA00022723"/>
    </source>
</evidence>
<dbReference type="FunFam" id="2.40.50.100:FF:000003">
    <property type="entry name" value="Acetyl-CoA carboxylase biotin carboxyl carrier protein"/>
    <property type="match status" value="1"/>
</dbReference>
<dbReference type="InterPro" id="IPR055268">
    <property type="entry name" value="PCB-like"/>
</dbReference>
<feature type="binding site" evidence="10">
    <location>
        <position position="241"/>
    </location>
    <ligand>
        <name>ATP</name>
        <dbReference type="ChEBI" id="CHEBI:30616"/>
    </ligand>
</feature>
<dbReference type="Pfam" id="PF00364">
    <property type="entry name" value="Biotin_lipoyl"/>
    <property type="match status" value="1"/>
</dbReference>
<dbReference type="NCBIfam" id="TIGR01235">
    <property type="entry name" value="pyruv_carbox"/>
    <property type="match status" value="1"/>
</dbReference>
<dbReference type="GO" id="GO:0006094">
    <property type="term" value="P:gluconeogenesis"/>
    <property type="evidence" value="ECO:0007669"/>
    <property type="project" value="InterPro"/>
</dbReference>
<dbReference type="Gene3D" id="6.10.140.310">
    <property type="match status" value="1"/>
</dbReference>
<dbReference type="EC" id="6.4.1.1" evidence="2 8"/>
<feature type="modified residue" description="N6-biotinyllysine" evidence="12">
    <location>
        <position position="1113"/>
    </location>
</feature>
<evidence type="ECO:0000256" key="3">
    <source>
        <dbReference type="ARBA" id="ARBA00022598"/>
    </source>
</evidence>
<keyword evidence="17" id="KW-0670">Pyruvate</keyword>
<dbReference type="PROSITE" id="PS00867">
    <property type="entry name" value="CPSASE_2"/>
    <property type="match status" value="1"/>
</dbReference>
<dbReference type="SUPFAM" id="SSF52440">
    <property type="entry name" value="PreATP-grasp domain"/>
    <property type="match status" value="1"/>
</dbReference>
<dbReference type="CDD" id="cd07937">
    <property type="entry name" value="DRE_TIM_PC_TC_5S"/>
    <property type="match status" value="1"/>
</dbReference>
<accession>A0A0A5GBK9</accession>
<evidence type="ECO:0000313" key="18">
    <source>
        <dbReference type="Proteomes" id="UP000030401"/>
    </source>
</evidence>
<keyword evidence="3 8" id="KW-0436">Ligase</keyword>
<keyword evidence="4 11" id="KW-0479">Metal-binding</keyword>
<dbReference type="SUPFAM" id="SSF51230">
    <property type="entry name" value="Single hybrid motif"/>
    <property type="match status" value="1"/>
</dbReference>
<dbReference type="PROSITE" id="PS50979">
    <property type="entry name" value="BC"/>
    <property type="match status" value="1"/>
</dbReference>
<evidence type="ECO:0000256" key="9">
    <source>
        <dbReference type="PIRSR" id="PIRSR001594-1"/>
    </source>
</evidence>
<evidence type="ECO:0000313" key="17">
    <source>
        <dbReference type="EMBL" id="KGX88583.1"/>
    </source>
</evidence>
<evidence type="ECO:0000256" key="12">
    <source>
        <dbReference type="PIRSR" id="PIRSR001594-4"/>
    </source>
</evidence>
<feature type="domain" description="ATP-grasp" evidence="14">
    <location>
        <begin position="128"/>
        <end position="322"/>
    </location>
</feature>
<keyword evidence="5 8" id="KW-0547">Nucleotide-binding</keyword>
<evidence type="ECO:0000259" key="13">
    <source>
        <dbReference type="PROSITE" id="PS50968"/>
    </source>
</evidence>
<comment type="caution">
    <text evidence="17">The sequence shown here is derived from an EMBL/GenBank/DDBJ whole genome shotgun (WGS) entry which is preliminary data.</text>
</comment>
<dbReference type="InterPro" id="IPR013785">
    <property type="entry name" value="Aldolase_TIM"/>
</dbReference>
<comment type="catalytic activity">
    <reaction evidence="8">
        <text>hydrogencarbonate + pyruvate + ATP = oxaloacetate + ADP + phosphate + H(+)</text>
        <dbReference type="Rhea" id="RHEA:20844"/>
        <dbReference type="ChEBI" id="CHEBI:15361"/>
        <dbReference type="ChEBI" id="CHEBI:15378"/>
        <dbReference type="ChEBI" id="CHEBI:16452"/>
        <dbReference type="ChEBI" id="CHEBI:17544"/>
        <dbReference type="ChEBI" id="CHEBI:30616"/>
        <dbReference type="ChEBI" id="CHEBI:43474"/>
        <dbReference type="ChEBI" id="CHEBI:456216"/>
        <dbReference type="EC" id="6.4.1.1"/>
    </reaction>
</comment>
<dbReference type="STRING" id="1385512.N784_07890"/>
<evidence type="ECO:0000256" key="8">
    <source>
        <dbReference type="PIRNR" id="PIRNR001594"/>
    </source>
</evidence>
<keyword evidence="18" id="KW-1185">Reference proteome</keyword>
<feature type="domain" description="Lipoyl-binding" evidence="13">
    <location>
        <begin position="1078"/>
        <end position="1147"/>
    </location>
</feature>
<dbReference type="InterPro" id="IPR005482">
    <property type="entry name" value="Biotin_COase_C"/>
</dbReference>
<dbReference type="InterPro" id="IPR011764">
    <property type="entry name" value="Biotin_carboxylation_dom"/>
</dbReference>
<evidence type="ECO:0000256" key="2">
    <source>
        <dbReference type="ARBA" id="ARBA00013057"/>
    </source>
</evidence>
<dbReference type="SUPFAM" id="SSF51569">
    <property type="entry name" value="Aldolase"/>
    <property type="match status" value="1"/>
</dbReference>
<dbReference type="InterPro" id="IPR005930">
    <property type="entry name" value="Pyruv_COase"/>
</dbReference>
<dbReference type="NCBIfam" id="NF009554">
    <property type="entry name" value="PRK12999.1"/>
    <property type="match status" value="1"/>
</dbReference>
<dbReference type="InterPro" id="IPR011054">
    <property type="entry name" value="Rudment_hybrid_motif"/>
</dbReference>
<keyword evidence="6 8" id="KW-0067">ATP-binding</keyword>
<dbReference type="FunFam" id="3.30.470.20:FF:000012">
    <property type="entry name" value="Pyruvate carboxylase"/>
    <property type="match status" value="1"/>
</dbReference>
<dbReference type="eggNOG" id="COG1038">
    <property type="taxonomic scope" value="Bacteria"/>
</dbReference>
<dbReference type="CDD" id="cd06850">
    <property type="entry name" value="biotinyl_domain"/>
    <property type="match status" value="1"/>
</dbReference>
<dbReference type="FunFam" id="3.40.50.20:FF:000010">
    <property type="entry name" value="Propionyl-CoA carboxylase subunit alpha"/>
    <property type="match status" value="1"/>
</dbReference>
<feature type="active site" evidence="9">
    <location>
        <position position="297"/>
    </location>
</feature>
<dbReference type="FunFam" id="3.10.600.10:FF:000004">
    <property type="entry name" value="Pyruvate carboxylase"/>
    <property type="match status" value="1"/>
</dbReference>
<sequence length="1148" mass="129158">MGTIKKINKILVANRGEIAIRVFRACNELNIRTVAVYSKEDTGSFHRYKADEAYLIGEGKKPIDAYLDIEGIIELAKSVGVDAIHPGYGFLSENINFARRCEEEGITFIGPTSEHLHMFGDKVKARYQAVQANIPVIPGSDGPVSSLEEVKAFGQQHGYPIIIKASLGGGGRGMRIVRSEEALQDSYDRAKSEAKAAFGDDEVYVEKLVESPKHIEVQILGDADGNIVHLYERDCSVQRRHQKVVEVAPSVSLSNRMREDICEAAIQLMNNVNYLNAGTVEFLVSGDEFYFIEVNPRVQVEHTITELITGIDIVQSQIMIAEGHNLFDQPIGIPHQEHIKTHGYAIQSRVTTEDPLNNFMPDTGKIMAYRSGGGFGVRLDAGNGFQGAVISPYYDSLLVKVSTWALSFEQAANKMVRNLREFRIRGIKTNIPFLENVIRHPQFLASEYNTTFIDQSPELFVFPKRKDRGTKMLTYIASTTINGFQGAENKKKPALSKPRMPEVKSSLEIPQGTKQLLDEKGPEAVAEWLKQQNEVLYTDTTFRDAHQSLLATRVRTKDLLNIADPTARLLPDLFSVEMWGGATFDVAYRFLKEDPWQRLLQLRERMPNVLFQMLLRASNAVGYKNYPDNLIREFVEKSSQAGIDVFRIFDSLNWVKGMTLAIDSVRDNNKIAEATMCYTGDILDASRPKYDLQYYKNLAKELENAGAHILGIKDMAGLMKPEAAYQLISTLKDSVDIPIHLHTHDTSGNGVFTYARAIEAGVDVVDVAASSMAGLTSQPSATSLYYALEGNERQPNLDVKAYEQLGLYWHDVRKFYQDFESGMNSPHSEIYEHEMPGGQYSNLQQQAKAVGLEDRWDEVKKMYRRVNDMFGDIVKVTPSSKVVGDMALFMVQNNLTEDDIYEQGETIDFPDSVIELFEGYLGQPYGGFPQELQRIILKGRKPITDRPGEFLDAVDFKDLKETLFHKLNRQVTSFDMIAYALYPKVFMDYHQAYEQYGDMSVLDTLTYFYGMRLGEEIEVEIEQGKTLIVKLVSIGEPQLDGTRVVYFELNGQPREVIVKDESIKASIEARPKADKNNDRHIGATMPGTVVKVIAEKGEKVKKGDHIMITEAMKMETTVQAPFDGKLKDIYVSNGDAIHVGDLLIEFEK</sequence>
<evidence type="ECO:0000256" key="10">
    <source>
        <dbReference type="PIRSR" id="PIRSR001594-2"/>
    </source>
</evidence>
<feature type="binding site" evidence="10">
    <location>
        <position position="616"/>
    </location>
    <ligand>
        <name>substrate</name>
    </ligand>
</feature>
<dbReference type="Gene3D" id="3.20.20.70">
    <property type="entry name" value="Aldolase class I"/>
    <property type="match status" value="1"/>
</dbReference>
<dbReference type="FunFam" id="3.30.1490.20:FF:000018">
    <property type="entry name" value="Biotin carboxylase"/>
    <property type="match status" value="1"/>
</dbReference>
<evidence type="ECO:0000256" key="11">
    <source>
        <dbReference type="PIRSR" id="PIRSR001594-3"/>
    </source>
</evidence>
<feature type="binding site" description="via carbamate group" evidence="11">
    <location>
        <position position="713"/>
    </location>
    <ligand>
        <name>Mn(2+)</name>
        <dbReference type="ChEBI" id="CHEBI:29035"/>
    </ligand>
</feature>
<dbReference type="PANTHER" id="PTHR43778:SF2">
    <property type="entry name" value="PYRUVATE CARBOXYLASE, MITOCHONDRIAL"/>
    <property type="match status" value="1"/>
</dbReference>
<organism evidence="17 18">
    <name type="scientific">Pontibacillus litoralis JSM 072002</name>
    <dbReference type="NCBI Taxonomy" id="1385512"/>
    <lineage>
        <taxon>Bacteria</taxon>
        <taxon>Bacillati</taxon>
        <taxon>Bacillota</taxon>
        <taxon>Bacilli</taxon>
        <taxon>Bacillales</taxon>
        <taxon>Bacillaceae</taxon>
        <taxon>Pontibacillus</taxon>
    </lineage>
</organism>
<dbReference type="NCBIfam" id="NF006761">
    <property type="entry name" value="PRK09282.1"/>
    <property type="match status" value="1"/>
</dbReference>
<dbReference type="Pfam" id="PF02786">
    <property type="entry name" value="CPSase_L_D2"/>
    <property type="match status" value="1"/>
</dbReference>
<dbReference type="Gene3D" id="3.30.1490.20">
    <property type="entry name" value="ATP-grasp fold, A domain"/>
    <property type="match status" value="1"/>
</dbReference>
<dbReference type="PIRSF" id="PIRSF001594">
    <property type="entry name" value="Pyruv_carbox"/>
    <property type="match status" value="1"/>
</dbReference>
<feature type="binding site" evidence="11">
    <location>
        <position position="544"/>
    </location>
    <ligand>
        <name>Mn(2+)</name>
        <dbReference type="ChEBI" id="CHEBI:29035"/>
    </ligand>
</feature>
<feature type="binding site" evidence="10">
    <location>
        <position position="206"/>
    </location>
    <ligand>
        <name>ATP</name>
        <dbReference type="ChEBI" id="CHEBI:30616"/>
    </ligand>
</feature>
<dbReference type="InterPro" id="IPR013815">
    <property type="entry name" value="ATP_grasp_subdomain_1"/>
</dbReference>
<comment type="function">
    <text evidence="8">Catalyzes a 2-step reaction, involving the ATP-dependent carboxylation of the covalently attached biotin in the first step and the transfer of the carboxyl group to pyruvate in the second.</text>
</comment>
<protein>
    <recommendedName>
        <fullName evidence="2 8">Pyruvate carboxylase</fullName>
        <ecNumber evidence="2 8">6.4.1.1</ecNumber>
    </recommendedName>
</protein>
<dbReference type="RefSeq" id="WP_036832269.1">
    <property type="nucleotide sequence ID" value="NZ_AVPG01000002.1"/>
</dbReference>
<dbReference type="InterPro" id="IPR000089">
    <property type="entry name" value="Biotin_lipoyl"/>
</dbReference>
<dbReference type="PROSITE" id="PS50991">
    <property type="entry name" value="PYR_CT"/>
    <property type="match status" value="1"/>
</dbReference>
<dbReference type="Gene3D" id="3.40.50.20">
    <property type="match status" value="1"/>
</dbReference>
<name>A0A0A5GBK9_9BACI</name>
<dbReference type="Gene3D" id="3.10.600.10">
    <property type="entry name" value="pyruvate carboxylase f1077a mutant domain"/>
    <property type="match status" value="1"/>
</dbReference>
<dbReference type="OrthoDB" id="9807469at2"/>
<evidence type="ECO:0000259" key="14">
    <source>
        <dbReference type="PROSITE" id="PS50975"/>
    </source>
</evidence>
<dbReference type="InterPro" id="IPR016185">
    <property type="entry name" value="PreATP-grasp_dom_sf"/>
</dbReference>
<dbReference type="GO" id="GO:0046872">
    <property type="term" value="F:metal ion binding"/>
    <property type="evidence" value="ECO:0007669"/>
    <property type="project" value="UniProtKB-KW"/>
</dbReference>
<dbReference type="GO" id="GO:0005524">
    <property type="term" value="F:ATP binding"/>
    <property type="evidence" value="ECO:0007669"/>
    <property type="project" value="UniProtKB-UniRule"/>
</dbReference>
<evidence type="ECO:0000259" key="16">
    <source>
        <dbReference type="PROSITE" id="PS50991"/>
    </source>
</evidence>
<dbReference type="InterPro" id="IPR011053">
    <property type="entry name" value="Single_hybrid_motif"/>
</dbReference>
<reference evidence="17 18" key="1">
    <citation type="submission" date="2013-08" db="EMBL/GenBank/DDBJ databases">
        <authorList>
            <person name="Huang J."/>
            <person name="Wang G."/>
        </authorList>
    </citation>
    <scope>NUCLEOTIDE SEQUENCE [LARGE SCALE GENOMIC DNA]</scope>
    <source>
        <strain evidence="17 18">JSM 072002</strain>
    </source>
</reference>
<evidence type="ECO:0000256" key="6">
    <source>
        <dbReference type="ARBA" id="ARBA00022840"/>
    </source>
</evidence>
<evidence type="ECO:0000256" key="1">
    <source>
        <dbReference type="ARBA" id="ARBA00001953"/>
    </source>
</evidence>
<dbReference type="InterPro" id="IPR000891">
    <property type="entry name" value="PYR_CT"/>
</dbReference>
<dbReference type="GO" id="GO:0005737">
    <property type="term" value="C:cytoplasm"/>
    <property type="evidence" value="ECO:0007669"/>
    <property type="project" value="TreeGrafter"/>
</dbReference>
<dbReference type="SMART" id="SM00878">
    <property type="entry name" value="Biotin_carb_C"/>
    <property type="match status" value="1"/>
</dbReference>
<feature type="domain" description="Pyruvate carboxyltransferase" evidence="16">
    <location>
        <begin position="535"/>
        <end position="803"/>
    </location>
</feature>
<dbReference type="SUPFAM" id="SSF51246">
    <property type="entry name" value="Rudiment single hybrid motif"/>
    <property type="match status" value="1"/>
</dbReference>
<dbReference type="FunFam" id="3.20.20.70:FF:000033">
    <property type="entry name" value="Pyruvate carboxylase"/>
    <property type="match status" value="1"/>
</dbReference>
<feature type="binding site" evidence="11">
    <location>
        <position position="744"/>
    </location>
    <ligand>
        <name>Mn(2+)</name>
        <dbReference type="ChEBI" id="CHEBI:29035"/>
    </ligand>
</feature>
<keyword evidence="7 8" id="KW-0092">Biotin</keyword>
<dbReference type="Pfam" id="PF02436">
    <property type="entry name" value="PYC_OADA"/>
    <property type="match status" value="1"/>
</dbReference>
<dbReference type="SUPFAM" id="SSF89000">
    <property type="entry name" value="post-HMGL domain-like"/>
    <property type="match status" value="1"/>
</dbReference>
<proteinExistence type="predicted"/>
<feature type="modified residue" description="N6-carboxylysine" evidence="12">
    <location>
        <position position="713"/>
    </location>
</feature>
<dbReference type="EMBL" id="AVPG01000002">
    <property type="protein sequence ID" value="KGX88583.1"/>
    <property type="molecule type" value="Genomic_DNA"/>
</dbReference>
<dbReference type="InterPro" id="IPR003379">
    <property type="entry name" value="Carboxylase_cons_dom"/>
</dbReference>
<gene>
    <name evidence="17" type="ORF">N784_07890</name>
</gene>
<dbReference type="PROSITE" id="PS50968">
    <property type="entry name" value="BIOTINYL_LIPOYL"/>
    <property type="match status" value="1"/>
</dbReference>
<dbReference type="InterPro" id="IPR005479">
    <property type="entry name" value="CPAse_ATP-bd"/>
</dbReference>